<accession>A0AAD3DD53</accession>
<reference evidence="1 2" key="1">
    <citation type="journal article" date="2021" name="Sci. Rep.">
        <title>The genome of the diatom Chaetoceros tenuissimus carries an ancient integrated fragment of an extant virus.</title>
        <authorList>
            <person name="Hongo Y."/>
            <person name="Kimura K."/>
            <person name="Takaki Y."/>
            <person name="Yoshida Y."/>
            <person name="Baba S."/>
            <person name="Kobayashi G."/>
            <person name="Nagasaki K."/>
            <person name="Hano T."/>
            <person name="Tomaru Y."/>
        </authorList>
    </citation>
    <scope>NUCLEOTIDE SEQUENCE [LARGE SCALE GENOMIC DNA]</scope>
    <source>
        <strain evidence="1 2">NIES-3715</strain>
    </source>
</reference>
<organism evidence="1 2">
    <name type="scientific">Chaetoceros tenuissimus</name>
    <dbReference type="NCBI Taxonomy" id="426638"/>
    <lineage>
        <taxon>Eukaryota</taxon>
        <taxon>Sar</taxon>
        <taxon>Stramenopiles</taxon>
        <taxon>Ochrophyta</taxon>
        <taxon>Bacillariophyta</taxon>
        <taxon>Coscinodiscophyceae</taxon>
        <taxon>Chaetocerotophycidae</taxon>
        <taxon>Chaetocerotales</taxon>
        <taxon>Chaetocerotaceae</taxon>
        <taxon>Chaetoceros</taxon>
    </lineage>
</organism>
<gene>
    <name evidence="1" type="ORF">CTEN210_18268</name>
</gene>
<proteinExistence type="predicted"/>
<dbReference type="Proteomes" id="UP001054902">
    <property type="component" value="Unassembled WGS sequence"/>
</dbReference>
<comment type="caution">
    <text evidence="1">The sequence shown here is derived from an EMBL/GenBank/DDBJ whole genome shotgun (WGS) entry which is preliminary data.</text>
</comment>
<dbReference type="AlphaFoldDB" id="A0AAD3DD53"/>
<dbReference type="EMBL" id="BLLK01000075">
    <property type="protein sequence ID" value="GFH61792.1"/>
    <property type="molecule type" value="Genomic_DNA"/>
</dbReference>
<sequence>MYHYSFTIFKKNKLIANRILSSSEQEDAKNKLKEQNIHHVINKGGLQIVLPFVIDETPQEILTELFGNPKSVFQEKHRDCKATSQVKITFGTNKDEPVIFSTFDANGMEKKQGGDDELYITYSGSNDVNAPDAIAHVKDLQNGQYELEFVQPFLPFEVERLERDILPGGIFTVVLQYTCGLGSYMPPTKQSWDQGGAINSKWEAKVPDNFLPPIVMARDRPKPQSFGEELTSYRAIYAIGDSTMRMFMGGYYPGLDNMITPRRENFGNIHSSEGGSVAGVGMPLSSNTLDKFIGIAKWLVREQGIEGDDGKDYALLIGSGVWDLLANNDEDQPNFYDHLKALREFISVVKGLTSAKVYWKSMTAVHVHRVLMKELDILVLDMYNFTYEAASQTVTKNPLGDARHYDGIFNGWMMDYFYPAKKGMAEMHLSDSQHAVVERLV</sequence>
<name>A0AAD3DD53_9STRA</name>
<keyword evidence="2" id="KW-1185">Reference proteome</keyword>
<evidence type="ECO:0000313" key="1">
    <source>
        <dbReference type="EMBL" id="GFH61792.1"/>
    </source>
</evidence>
<protein>
    <submittedName>
        <fullName evidence="1">Uncharacterized protein</fullName>
    </submittedName>
</protein>
<evidence type="ECO:0000313" key="2">
    <source>
        <dbReference type="Proteomes" id="UP001054902"/>
    </source>
</evidence>